<feature type="chain" id="PRO_5002468818" evidence="1">
    <location>
        <begin position="20"/>
        <end position="99"/>
    </location>
</feature>
<dbReference type="EMBL" id="LAFY01004118">
    <property type="protein sequence ID" value="KJX94775.1"/>
    <property type="molecule type" value="Genomic_DNA"/>
</dbReference>
<protein>
    <submittedName>
        <fullName evidence="2">Uncharacterized protein</fullName>
    </submittedName>
</protein>
<organism evidence="2 3">
    <name type="scientific">Zymoseptoria brevis</name>
    <dbReference type="NCBI Taxonomy" id="1047168"/>
    <lineage>
        <taxon>Eukaryota</taxon>
        <taxon>Fungi</taxon>
        <taxon>Dikarya</taxon>
        <taxon>Ascomycota</taxon>
        <taxon>Pezizomycotina</taxon>
        <taxon>Dothideomycetes</taxon>
        <taxon>Dothideomycetidae</taxon>
        <taxon>Mycosphaerellales</taxon>
        <taxon>Mycosphaerellaceae</taxon>
        <taxon>Zymoseptoria</taxon>
    </lineage>
</organism>
<gene>
    <name evidence="2" type="ORF">TI39_contig4159g00046</name>
</gene>
<evidence type="ECO:0000256" key="1">
    <source>
        <dbReference type="SAM" id="SignalP"/>
    </source>
</evidence>
<comment type="caution">
    <text evidence="2">The sequence shown here is derived from an EMBL/GenBank/DDBJ whole genome shotgun (WGS) entry which is preliminary data.</text>
</comment>
<name>A0A0F4GF02_9PEZI</name>
<dbReference type="Proteomes" id="UP000033647">
    <property type="component" value="Unassembled WGS sequence"/>
</dbReference>
<proteinExistence type="predicted"/>
<keyword evidence="3" id="KW-1185">Reference proteome</keyword>
<reference evidence="2 3" key="1">
    <citation type="submission" date="2015-03" db="EMBL/GenBank/DDBJ databases">
        <title>RNA-seq based gene annotation and comparative genomics of four Zymoseptoria species reveal species-specific pathogenicity related genes and transposable element activity.</title>
        <authorList>
            <person name="Grandaubert J."/>
            <person name="Bhattacharyya A."/>
            <person name="Stukenbrock E.H."/>
        </authorList>
    </citation>
    <scope>NUCLEOTIDE SEQUENCE [LARGE SCALE GENOMIC DNA]</scope>
    <source>
        <strain evidence="2 3">Zb18110</strain>
    </source>
</reference>
<feature type="signal peptide" evidence="1">
    <location>
        <begin position="1"/>
        <end position="19"/>
    </location>
</feature>
<dbReference type="AlphaFoldDB" id="A0A0F4GF02"/>
<sequence length="99" mass="10244">MQFFQTALLMTSVAIGINAAAFPAAAPAPVAQTEVVAEVCGWSFIELTNGITSAAAADILCGNISCVGKTFNTRWNKLADGSFTVAEVCRWACIPGGCI</sequence>
<evidence type="ECO:0000313" key="3">
    <source>
        <dbReference type="Proteomes" id="UP000033647"/>
    </source>
</evidence>
<keyword evidence="1" id="KW-0732">Signal</keyword>
<accession>A0A0F4GF02</accession>
<evidence type="ECO:0000313" key="2">
    <source>
        <dbReference type="EMBL" id="KJX94775.1"/>
    </source>
</evidence>